<dbReference type="AlphaFoldDB" id="A0A9Q0X5D4"/>
<evidence type="ECO:0000313" key="2">
    <source>
        <dbReference type="Proteomes" id="UP001151752"/>
    </source>
</evidence>
<accession>A0A9Q0X5D4</accession>
<dbReference type="EMBL" id="JAPFFM010000001">
    <property type="protein sequence ID" value="KAJ6778386.1"/>
    <property type="molecule type" value="Genomic_DNA"/>
</dbReference>
<dbReference type="Proteomes" id="UP001151752">
    <property type="component" value="Chromosome 16"/>
</dbReference>
<organism evidence="1 2">
    <name type="scientific">Salix koriyanagi</name>
    <dbReference type="NCBI Taxonomy" id="2511006"/>
    <lineage>
        <taxon>Eukaryota</taxon>
        <taxon>Viridiplantae</taxon>
        <taxon>Streptophyta</taxon>
        <taxon>Embryophyta</taxon>
        <taxon>Tracheophyta</taxon>
        <taxon>Spermatophyta</taxon>
        <taxon>Magnoliopsida</taxon>
        <taxon>eudicotyledons</taxon>
        <taxon>Gunneridae</taxon>
        <taxon>Pentapetalae</taxon>
        <taxon>rosids</taxon>
        <taxon>fabids</taxon>
        <taxon>Malpighiales</taxon>
        <taxon>Salicaceae</taxon>
        <taxon>Saliceae</taxon>
        <taxon>Salix</taxon>
    </lineage>
</organism>
<comment type="caution">
    <text evidence="1">The sequence shown here is derived from an EMBL/GenBank/DDBJ whole genome shotgun (WGS) entry which is preliminary data.</text>
</comment>
<reference evidence="1" key="1">
    <citation type="submission" date="2022-11" db="EMBL/GenBank/DDBJ databases">
        <authorList>
            <person name="Hyden B.L."/>
            <person name="Feng K."/>
            <person name="Yates T."/>
            <person name="Jawdy S."/>
            <person name="Smart L.B."/>
            <person name="Muchero W."/>
        </authorList>
    </citation>
    <scope>NUCLEOTIDE SEQUENCE</scope>
    <source>
        <tissue evidence="1">Shoot tip</tissue>
    </source>
</reference>
<reference evidence="1" key="2">
    <citation type="journal article" date="2023" name="Int. J. Mol. Sci.">
        <title>De Novo Assembly and Annotation of 11 Diverse Shrub Willow (Salix) Genomes Reveals Novel Gene Organization in Sex-Linked Regions.</title>
        <authorList>
            <person name="Hyden B."/>
            <person name="Feng K."/>
            <person name="Yates T.B."/>
            <person name="Jawdy S."/>
            <person name="Cereghino C."/>
            <person name="Smart L.B."/>
            <person name="Muchero W."/>
        </authorList>
    </citation>
    <scope>NUCLEOTIDE SEQUENCE</scope>
    <source>
        <tissue evidence="1">Shoot tip</tissue>
    </source>
</reference>
<keyword evidence="2" id="KW-1185">Reference proteome</keyword>
<name>A0A9Q0X5D4_9ROSI</name>
<proteinExistence type="predicted"/>
<evidence type="ECO:0000313" key="1">
    <source>
        <dbReference type="EMBL" id="KAJ6778386.1"/>
    </source>
</evidence>
<gene>
    <name evidence="1" type="ORF">OIU74_002223</name>
</gene>
<sequence>MIQSTLLLEPASIYNYFCTTPGPQASPICFLIALWQLLTSRLQGLTGAYIHPSWCHVSGVDSCGLVRVTPRHSSIIILARRFVGSHKLHLPEAILLVIN</sequence>
<protein>
    <submittedName>
        <fullName evidence="1">Uncharacterized protein</fullName>
    </submittedName>
</protein>